<keyword evidence="1" id="KW-1133">Transmembrane helix</keyword>
<dbReference type="InParanoid" id="E3LUY5"/>
<dbReference type="InterPro" id="IPR019422">
    <property type="entry name" value="7TM_GPCR_serpentine_rcpt_Srh"/>
</dbReference>
<feature type="transmembrane region" description="Helical" evidence="1">
    <location>
        <begin position="115"/>
        <end position="135"/>
    </location>
</feature>
<feature type="transmembrane region" description="Helical" evidence="1">
    <location>
        <begin position="69"/>
        <end position="95"/>
    </location>
</feature>
<name>E3LUY5_CAERE</name>
<dbReference type="InterPro" id="IPR053220">
    <property type="entry name" value="Nematode_rcpt-like_serp_H"/>
</dbReference>
<gene>
    <name evidence="2" type="ORF">CRE_29643</name>
</gene>
<proteinExistence type="predicted"/>
<feature type="transmembrane region" description="Helical" evidence="1">
    <location>
        <begin position="293"/>
        <end position="319"/>
    </location>
</feature>
<dbReference type="Proteomes" id="UP000008281">
    <property type="component" value="Unassembled WGS sequence"/>
</dbReference>
<dbReference type="AlphaFoldDB" id="E3LUY5"/>
<evidence type="ECO:0000313" key="2">
    <source>
        <dbReference type="EMBL" id="EFP12741.1"/>
    </source>
</evidence>
<dbReference type="Pfam" id="PF10318">
    <property type="entry name" value="7TM_GPCR_Srh"/>
    <property type="match status" value="1"/>
</dbReference>
<keyword evidence="1" id="KW-0472">Membrane</keyword>
<keyword evidence="1" id="KW-0812">Transmembrane</keyword>
<feature type="transmembrane region" description="Helical" evidence="1">
    <location>
        <begin position="33"/>
        <end position="57"/>
    </location>
</feature>
<reference evidence="2" key="1">
    <citation type="submission" date="2007-07" db="EMBL/GenBank/DDBJ databases">
        <title>PCAP assembly of the Caenorhabditis remanei genome.</title>
        <authorList>
            <consortium name="The Caenorhabditis remanei Sequencing Consortium"/>
            <person name="Wilson R.K."/>
        </authorList>
    </citation>
    <scope>NUCLEOTIDE SEQUENCE [LARGE SCALE GENOMIC DNA]</scope>
    <source>
        <strain evidence="2">PB4641</strain>
    </source>
</reference>
<accession>E3LUY5</accession>
<evidence type="ECO:0008006" key="4">
    <source>
        <dbReference type="Google" id="ProtNLM"/>
    </source>
</evidence>
<sequence length="349" mass="40695">MNLSLQPKTLSQYYLTNYTYCPPNKNLIESPDFLLKAAISESFILIPVNLFGIYCIVWHTPKYMESFQFHLFHLHFWLLLLTICYTLLTTPYYFFPVQVRYSLGLFRFISMKNQHQHYIVSCIYGGILVSVLMMFENRHRQLVPPNDLFYKLRNSHRVFLVILNFCCGSAGSLPIFMEDLSNQEQMKLKYLEEIPCPTEIYFDPHAFALGNSTNIYTAIALIFNLIGAVQLFFFIIHSTMYLRKIQLIQTFSIRTKRIQKSFFKSALAQVASPISVLLVPLMLLTYVRITRQYLQGLTNICILSIPAHSIFSTASLLIFNAPYRKFTKDLFRLSEYPSNRVVVPSLQQQ</sequence>
<keyword evidence="3" id="KW-1185">Reference proteome</keyword>
<evidence type="ECO:0000256" key="1">
    <source>
        <dbReference type="SAM" id="Phobius"/>
    </source>
</evidence>
<dbReference type="PANTHER" id="PTHR22941:SF4">
    <property type="entry name" value="G_PROTEIN_RECEP_F1_2 DOMAIN-CONTAINING PROTEIN-RELATED"/>
    <property type="match status" value="1"/>
</dbReference>
<feature type="transmembrane region" description="Helical" evidence="1">
    <location>
        <begin position="156"/>
        <end position="177"/>
    </location>
</feature>
<dbReference type="HOGENOM" id="CLU_042960_0_1_1"/>
<protein>
    <recommendedName>
        <fullName evidence="4">Serpentine Receptor, class H</fullName>
    </recommendedName>
</protein>
<dbReference type="eggNOG" id="ENOG502TJMR">
    <property type="taxonomic scope" value="Eukaryota"/>
</dbReference>
<dbReference type="PANTHER" id="PTHR22941">
    <property type="entry name" value="SERPENTINE RECEPTOR"/>
    <property type="match status" value="1"/>
</dbReference>
<dbReference type="EMBL" id="DS268416">
    <property type="protein sequence ID" value="EFP12741.1"/>
    <property type="molecule type" value="Genomic_DNA"/>
</dbReference>
<feature type="transmembrane region" description="Helical" evidence="1">
    <location>
        <begin position="215"/>
        <end position="236"/>
    </location>
</feature>
<evidence type="ECO:0000313" key="3">
    <source>
        <dbReference type="Proteomes" id="UP000008281"/>
    </source>
</evidence>
<dbReference type="OrthoDB" id="5885057at2759"/>
<organism evidence="3">
    <name type="scientific">Caenorhabditis remanei</name>
    <name type="common">Caenorhabditis vulgaris</name>
    <dbReference type="NCBI Taxonomy" id="31234"/>
    <lineage>
        <taxon>Eukaryota</taxon>
        <taxon>Metazoa</taxon>
        <taxon>Ecdysozoa</taxon>
        <taxon>Nematoda</taxon>
        <taxon>Chromadorea</taxon>
        <taxon>Rhabditida</taxon>
        <taxon>Rhabditina</taxon>
        <taxon>Rhabditomorpha</taxon>
        <taxon>Rhabditoidea</taxon>
        <taxon>Rhabditidae</taxon>
        <taxon>Peloderinae</taxon>
        <taxon>Caenorhabditis</taxon>
    </lineage>
</organism>
<feature type="transmembrane region" description="Helical" evidence="1">
    <location>
        <begin position="266"/>
        <end position="287"/>
    </location>
</feature>